<reference evidence="3 4" key="1">
    <citation type="submission" date="2020-08" db="EMBL/GenBank/DDBJ databases">
        <title>Genomic Encyclopedia of Type Strains, Phase IV (KMG-IV): sequencing the most valuable type-strain genomes for metagenomic binning, comparative biology and taxonomic classification.</title>
        <authorList>
            <person name="Goeker M."/>
        </authorList>
    </citation>
    <scope>NUCLEOTIDE SEQUENCE [LARGE SCALE GENOMIC DNA]</scope>
    <source>
        <strain evidence="3 4">DSM 40141</strain>
    </source>
</reference>
<evidence type="ECO:0000256" key="2">
    <source>
        <dbReference type="SAM" id="Phobius"/>
    </source>
</evidence>
<keyword evidence="4" id="KW-1185">Reference proteome</keyword>
<sequence length="286" mass="27594">MGSLRNPVGPLPSSIYWRRRVVGLALLALLVALVLWAVLAGGGNGDNNGRGGGGPSPAASITPGPSGSGPVVPGEPGGRDTAGGDGGSGANGGTGGGSTGSGGTAAGGAGSGAGGADGTGGSEGSGGGTGGSSASGGTAAGSASGGGTQLPANSPLPNCAAGDVELTIRAREVQVPAGENPKFELIAKNTSATDCKVDLGPKAAVIKIKNAKNETVWSSKDCPKGATTLLFRIPAKGEVPREFEWDRTRSDATKCDKETGGPVEPGTYLVELAGAKNSASVYLQKD</sequence>
<keyword evidence="2" id="KW-0472">Membrane</keyword>
<evidence type="ECO:0008006" key="5">
    <source>
        <dbReference type="Google" id="ProtNLM"/>
    </source>
</evidence>
<evidence type="ECO:0000313" key="3">
    <source>
        <dbReference type="EMBL" id="MBB6440016.1"/>
    </source>
</evidence>
<feature type="region of interest" description="Disordered" evidence="1">
    <location>
        <begin position="48"/>
        <end position="156"/>
    </location>
</feature>
<dbReference type="EMBL" id="JACHEM010000034">
    <property type="protein sequence ID" value="MBB6440016.1"/>
    <property type="molecule type" value="Genomic_DNA"/>
</dbReference>
<dbReference type="AlphaFoldDB" id="A0A7X0HLS9"/>
<evidence type="ECO:0000256" key="1">
    <source>
        <dbReference type="SAM" id="MobiDB-lite"/>
    </source>
</evidence>
<feature type="transmembrane region" description="Helical" evidence="2">
    <location>
        <begin position="21"/>
        <end position="39"/>
    </location>
</feature>
<comment type="caution">
    <text evidence="3">The sequence shown here is derived from an EMBL/GenBank/DDBJ whole genome shotgun (WGS) entry which is preliminary data.</text>
</comment>
<organism evidence="3 4">
    <name type="scientific">Streptomyces candidus</name>
    <dbReference type="NCBI Taxonomy" id="67283"/>
    <lineage>
        <taxon>Bacteria</taxon>
        <taxon>Bacillati</taxon>
        <taxon>Actinomycetota</taxon>
        <taxon>Actinomycetes</taxon>
        <taxon>Kitasatosporales</taxon>
        <taxon>Streptomycetaceae</taxon>
        <taxon>Streptomyces</taxon>
    </lineage>
</organism>
<feature type="compositionally biased region" description="Low complexity" evidence="1">
    <location>
        <begin position="56"/>
        <end position="74"/>
    </location>
</feature>
<feature type="compositionally biased region" description="Gly residues" evidence="1">
    <location>
        <begin position="80"/>
        <end position="134"/>
    </location>
</feature>
<name>A0A7X0HLS9_9ACTN</name>
<dbReference type="Proteomes" id="UP000540423">
    <property type="component" value="Unassembled WGS sequence"/>
</dbReference>
<gene>
    <name evidence="3" type="ORF">HNQ79_006529</name>
</gene>
<dbReference type="RefSeq" id="WP_185036490.1">
    <property type="nucleotide sequence ID" value="NZ_BNBN01000027.1"/>
</dbReference>
<keyword evidence="2" id="KW-1133">Transmembrane helix</keyword>
<proteinExistence type="predicted"/>
<evidence type="ECO:0000313" key="4">
    <source>
        <dbReference type="Proteomes" id="UP000540423"/>
    </source>
</evidence>
<protein>
    <recommendedName>
        <fullName evidence="5">DUF4232 domain-containing protein</fullName>
    </recommendedName>
</protein>
<keyword evidence="2" id="KW-0812">Transmembrane</keyword>
<accession>A0A7X0HLS9</accession>